<dbReference type="InterPro" id="IPR034505">
    <property type="entry name" value="Coproporphyrinogen-III_oxidase"/>
</dbReference>
<dbReference type="CDD" id="cd01335">
    <property type="entry name" value="Radical_SAM"/>
    <property type="match status" value="1"/>
</dbReference>
<organism evidence="3 4">
    <name type="scientific">Streptomyces zingiberis</name>
    <dbReference type="NCBI Taxonomy" id="2053010"/>
    <lineage>
        <taxon>Bacteria</taxon>
        <taxon>Bacillati</taxon>
        <taxon>Actinomycetota</taxon>
        <taxon>Actinomycetes</taxon>
        <taxon>Kitasatosporales</taxon>
        <taxon>Streptomycetaceae</taxon>
        <taxon>Streptomyces</taxon>
    </lineage>
</organism>
<dbReference type="InterPro" id="IPR006638">
    <property type="entry name" value="Elp3/MiaA/NifB-like_rSAM"/>
</dbReference>
<keyword evidence="4" id="KW-1185">Reference proteome</keyword>
<dbReference type="InterPro" id="IPR058240">
    <property type="entry name" value="rSAM_sf"/>
</dbReference>
<dbReference type="PROSITE" id="PS51918">
    <property type="entry name" value="RADICAL_SAM"/>
    <property type="match status" value="1"/>
</dbReference>
<reference evidence="3 4" key="1">
    <citation type="submission" date="2020-03" db="EMBL/GenBank/DDBJ databases">
        <title>WGS of actinomycetes isolated from Thailand.</title>
        <authorList>
            <person name="Thawai C."/>
        </authorList>
    </citation>
    <scope>NUCLEOTIDE SEQUENCE [LARGE SCALE GENOMIC DNA]</scope>
    <source>
        <strain evidence="3 4">PLAI 1-29</strain>
    </source>
</reference>
<dbReference type="InterPro" id="IPR007197">
    <property type="entry name" value="rSAM"/>
</dbReference>
<feature type="domain" description="Radical SAM core" evidence="2">
    <location>
        <begin position="63"/>
        <end position="316"/>
    </location>
</feature>
<name>A0ABX1BTK8_9ACTN</name>
<evidence type="ECO:0000259" key="2">
    <source>
        <dbReference type="PROSITE" id="PS51918"/>
    </source>
</evidence>
<dbReference type="Proteomes" id="UP000695264">
    <property type="component" value="Unassembled WGS sequence"/>
</dbReference>
<comment type="caution">
    <text evidence="3">The sequence shown here is derived from an EMBL/GenBank/DDBJ whole genome shotgun (WGS) entry which is preliminary data.</text>
</comment>
<evidence type="ECO:0000256" key="1">
    <source>
        <dbReference type="ARBA" id="ARBA00017228"/>
    </source>
</evidence>
<dbReference type="Gene3D" id="3.80.30.20">
    <property type="entry name" value="tm_1862 like domain"/>
    <property type="match status" value="1"/>
</dbReference>
<dbReference type="SFLD" id="SFLDG01082">
    <property type="entry name" value="B12-binding_domain_containing"/>
    <property type="match status" value="1"/>
</dbReference>
<dbReference type="Pfam" id="PF04055">
    <property type="entry name" value="Radical_SAM"/>
    <property type="match status" value="1"/>
</dbReference>
<gene>
    <name evidence="3" type="ORF">HCK00_07720</name>
</gene>
<proteinExistence type="predicted"/>
<protein>
    <recommendedName>
        <fullName evidence="1">Heme chaperone HemW</fullName>
    </recommendedName>
</protein>
<dbReference type="EMBL" id="JAATEN010000004">
    <property type="protein sequence ID" value="NJQ00428.1"/>
    <property type="molecule type" value="Genomic_DNA"/>
</dbReference>
<dbReference type="InterPro" id="IPR023404">
    <property type="entry name" value="rSAM_horseshoe"/>
</dbReference>
<dbReference type="SFLD" id="SFLDG01065">
    <property type="entry name" value="anaerobic_coproporphyrinogen-I"/>
    <property type="match status" value="1"/>
</dbReference>
<dbReference type="SMART" id="SM00729">
    <property type="entry name" value="Elp3"/>
    <property type="match status" value="1"/>
</dbReference>
<evidence type="ECO:0000313" key="4">
    <source>
        <dbReference type="Proteomes" id="UP000695264"/>
    </source>
</evidence>
<dbReference type="PANTHER" id="PTHR13932">
    <property type="entry name" value="COPROPORPHYRINIGEN III OXIDASE"/>
    <property type="match status" value="1"/>
</dbReference>
<dbReference type="SUPFAM" id="SSF102114">
    <property type="entry name" value="Radical SAM enzymes"/>
    <property type="match status" value="1"/>
</dbReference>
<accession>A0ABX1BTK8</accession>
<evidence type="ECO:0000313" key="3">
    <source>
        <dbReference type="EMBL" id="NJQ00428.1"/>
    </source>
</evidence>
<dbReference type="PANTHER" id="PTHR13932:SF5">
    <property type="entry name" value="RADICAL S-ADENOSYL METHIONINE DOMAIN-CONTAINING PROTEIN 1, MITOCHONDRIAL"/>
    <property type="match status" value="1"/>
</dbReference>
<dbReference type="RefSeq" id="WP_168101019.1">
    <property type="nucleotide sequence ID" value="NZ_JAATEN010000004.1"/>
</dbReference>
<dbReference type="SFLD" id="SFLDS00029">
    <property type="entry name" value="Radical_SAM"/>
    <property type="match status" value="1"/>
</dbReference>
<sequence>MSDPALASLLAVDPAAPVPEAVGVLAAPENRHLLDYVQEDPFGAHVFPGNVEGYGPERFLDDLDDQLRTTAPIHLWAYIPTCSYRCRFCQYPVVIVKGPQETVARRAEQWVDWNIREARLWLRRLPHLATAPVGEFNVFGGTPSLLPADQIRRLLDFYRENFAFGPDTTVRFEGDPTTFTPEKLELLADLGCTKVSSGVQSFDDHVLRLSGREHTADACTEFIRRAKATGFDWVSVDLMYGLLDQSLDSVRRDLETVLAHEPTAVVCTKLHLRDYSDTRTGVSGVQPAAWQLPRYRARLESRGHRWPTLGEQYQMREILTSGLRGAGWTEHPTMYFARPGAGPEKWKSIMADQDQQHPEVAIGLGGSSSCRRSEAMTQVDWKRYGEAVLAGRIPLDSATGFTEQAQESRAVNMALSTLQPLREDVHRRRFPGSSLFAPGRREGFESLRRRGLLEMDEAAGTVTLTPVGETLVEAVINTELMAEPAVAGRAG</sequence>